<dbReference type="PANTHER" id="PTHR22762">
    <property type="entry name" value="ALPHA-GLUCOSIDASE"/>
    <property type="match status" value="1"/>
</dbReference>
<protein>
    <submittedName>
        <fullName evidence="9">Glycoside hydrolase family 31</fullName>
    </submittedName>
</protein>
<dbReference type="Pfam" id="PF01055">
    <property type="entry name" value="Glyco_hydro_31_2nd"/>
    <property type="match status" value="1"/>
</dbReference>
<evidence type="ECO:0000259" key="6">
    <source>
        <dbReference type="Pfam" id="PF13802"/>
    </source>
</evidence>
<gene>
    <name evidence="9" type="ORF">A3860_12005</name>
</gene>
<dbReference type="InterPro" id="IPR000322">
    <property type="entry name" value="Glyco_hydro_31_TIM"/>
</dbReference>
<reference evidence="9 10" key="1">
    <citation type="submission" date="2016-03" db="EMBL/GenBank/DDBJ databases">
        <title>Niastella vici sp. nov., isolated from farmland soil.</title>
        <authorList>
            <person name="Chen L."/>
            <person name="Wang D."/>
            <person name="Yang S."/>
            <person name="Wang G."/>
        </authorList>
    </citation>
    <scope>NUCLEOTIDE SEQUENCE [LARGE SCALE GENOMIC DNA]</scope>
    <source>
        <strain evidence="9 10">DJ57</strain>
    </source>
</reference>
<dbReference type="OrthoDB" id="176168at2"/>
<dbReference type="GO" id="GO:0030246">
    <property type="term" value="F:carbohydrate binding"/>
    <property type="evidence" value="ECO:0007669"/>
    <property type="project" value="InterPro"/>
</dbReference>
<evidence type="ECO:0000313" key="9">
    <source>
        <dbReference type="EMBL" id="OQP57271.1"/>
    </source>
</evidence>
<proteinExistence type="inferred from homology"/>
<name>A0A1V9FG77_9BACT</name>
<dbReference type="EMBL" id="LVYD01000124">
    <property type="protein sequence ID" value="OQP57271.1"/>
    <property type="molecule type" value="Genomic_DNA"/>
</dbReference>
<dbReference type="Gene3D" id="2.60.40.1760">
    <property type="entry name" value="glycosyl hydrolase (family 31)"/>
    <property type="match status" value="1"/>
</dbReference>
<dbReference type="Proteomes" id="UP000192796">
    <property type="component" value="Unassembled WGS sequence"/>
</dbReference>
<evidence type="ECO:0000313" key="10">
    <source>
        <dbReference type="Proteomes" id="UP000192796"/>
    </source>
</evidence>
<feature type="domain" description="DUF5110" evidence="7">
    <location>
        <begin position="686"/>
        <end position="752"/>
    </location>
</feature>
<dbReference type="AlphaFoldDB" id="A0A1V9FG77"/>
<dbReference type="CDD" id="cd06604">
    <property type="entry name" value="GH31_glucosidase_II_MalA"/>
    <property type="match status" value="1"/>
</dbReference>
<dbReference type="InterPro" id="IPR013780">
    <property type="entry name" value="Glyco_hydro_b"/>
</dbReference>
<keyword evidence="3 4" id="KW-0326">Glycosidase</keyword>
<sequence length="810" mass="91154">MRKYLFVIGLFLTGKGFGQVHSAGNITSIKVQGQQLVLNMQHAVGEVTVYSPTVVRVRLDQRSLGRDFSYAVVNGPVATHIAVNQTPEAVTLQTDSLKVVISRKPFHVAFYTRDGRVINEDEQGLNTSWVNSFVTTYKHLQEGERFIGLGEKTGGLDKRGNGYTNWNSDNFGYRTDKDPLYATFPFYIGIHHGLRYGIFFDNSWQTDFNFGASTDRFSSFGAHGGEMNYYFIAGAQVADIITSYTGLTGRMKLPPLWSLGYQQNRYSYYPETEVMRIAQTLREKKIPADGITLDIHYMDKYKVFTWDKQRFPDPAAMSAKLAAMGFKLTVIVDPGVKREEGYEVYERGKKAGAFIKYPDSTDYNGQVWPGWCAFPDFTGVKGRAWWEKEIGKYASDGISGIWNDMNEIATWGQKMPDNVLFNNEGETASHLQMHNVYGLNMARASFEGFRQHLKRRPFVLTRSGYAGLQRYSAIWTGDNRSEEDHMLLGVRMLCNLGLAGVPFTGMDVGGFTGNPSVGLYVRWMQVGSFNPYMRNHTAVNTKSGEPWAYGEQAMEIVRNYIALRYRLLPYAYSNFYEATQNGLPLMRTLALDYTDDAAIYRPAFENQFMYGRAFMVAPFTGSEGFGNIYFPAGNWYDLYTDKVIKGGQELVAPLTMSKLPVYVREGSIVPMQSLVQHTGELPSDTLLVHVYAGTSGSSFLYYEDDGTGYNYEKGDYYRRSITYDPATRQLVLGKVQGNYPSKFKFIKFALHGFGENELIAGGQKAGSEFESLLTPVSKFDPQADASEPEGHIIRTITVSNGAGEMVLKYQ</sequence>
<dbReference type="Pfam" id="PF21365">
    <property type="entry name" value="Glyco_hydro_31_3rd"/>
    <property type="match status" value="1"/>
</dbReference>
<dbReference type="InterPro" id="IPR017853">
    <property type="entry name" value="GH"/>
</dbReference>
<evidence type="ECO:0000256" key="2">
    <source>
        <dbReference type="ARBA" id="ARBA00022801"/>
    </source>
</evidence>
<dbReference type="GO" id="GO:0005975">
    <property type="term" value="P:carbohydrate metabolic process"/>
    <property type="evidence" value="ECO:0007669"/>
    <property type="project" value="InterPro"/>
</dbReference>
<dbReference type="InterPro" id="IPR048395">
    <property type="entry name" value="Glyco_hydro_31_C"/>
</dbReference>
<keyword evidence="2 4" id="KW-0378">Hydrolase</keyword>
<evidence type="ECO:0000259" key="8">
    <source>
        <dbReference type="Pfam" id="PF21365"/>
    </source>
</evidence>
<dbReference type="InterPro" id="IPR033403">
    <property type="entry name" value="DUF5110"/>
</dbReference>
<keyword evidence="10" id="KW-1185">Reference proteome</keyword>
<dbReference type="Gene3D" id="2.60.40.1180">
    <property type="entry name" value="Golgi alpha-mannosidase II"/>
    <property type="match status" value="2"/>
</dbReference>
<dbReference type="PROSITE" id="PS00129">
    <property type="entry name" value="GLYCOSYL_HYDROL_F31_1"/>
    <property type="match status" value="1"/>
</dbReference>
<feature type="domain" description="Glycoside hydrolase family 31 TIM barrel" evidence="5">
    <location>
        <begin position="252"/>
        <end position="573"/>
    </location>
</feature>
<dbReference type="InterPro" id="IPR025887">
    <property type="entry name" value="Glyco_hydro_31_N_dom"/>
</dbReference>
<dbReference type="InterPro" id="IPR030458">
    <property type="entry name" value="Glyco_hydro_31_AS"/>
</dbReference>
<feature type="domain" description="Glycosyl hydrolase family 31 C-terminal" evidence="8">
    <location>
        <begin position="582"/>
        <end position="669"/>
    </location>
</feature>
<evidence type="ECO:0000256" key="4">
    <source>
        <dbReference type="RuleBase" id="RU361185"/>
    </source>
</evidence>
<dbReference type="Pfam" id="PF17137">
    <property type="entry name" value="DUF5110"/>
    <property type="match status" value="1"/>
</dbReference>
<dbReference type="SUPFAM" id="SSF51445">
    <property type="entry name" value="(Trans)glycosidases"/>
    <property type="match status" value="1"/>
</dbReference>
<dbReference type="GO" id="GO:0004553">
    <property type="term" value="F:hydrolase activity, hydrolyzing O-glycosyl compounds"/>
    <property type="evidence" value="ECO:0007669"/>
    <property type="project" value="InterPro"/>
</dbReference>
<dbReference type="SUPFAM" id="SSF74650">
    <property type="entry name" value="Galactose mutarotase-like"/>
    <property type="match status" value="1"/>
</dbReference>
<comment type="caution">
    <text evidence="9">The sequence shown here is derived from an EMBL/GenBank/DDBJ whole genome shotgun (WGS) entry which is preliminary data.</text>
</comment>
<dbReference type="Pfam" id="PF13802">
    <property type="entry name" value="Gal_mutarotas_2"/>
    <property type="match status" value="1"/>
</dbReference>
<dbReference type="SUPFAM" id="SSF51011">
    <property type="entry name" value="Glycosyl hydrolase domain"/>
    <property type="match status" value="1"/>
</dbReference>
<organism evidence="9 10">
    <name type="scientific">Niastella vici</name>
    <dbReference type="NCBI Taxonomy" id="1703345"/>
    <lineage>
        <taxon>Bacteria</taxon>
        <taxon>Pseudomonadati</taxon>
        <taxon>Bacteroidota</taxon>
        <taxon>Chitinophagia</taxon>
        <taxon>Chitinophagales</taxon>
        <taxon>Chitinophagaceae</taxon>
        <taxon>Niastella</taxon>
    </lineage>
</organism>
<dbReference type="PANTHER" id="PTHR22762:SF166">
    <property type="entry name" value="ALPHA-GLUCOSIDASE"/>
    <property type="match status" value="1"/>
</dbReference>
<accession>A0A1V9FG77</accession>
<feature type="domain" description="Glycoside hydrolase family 31 N-terminal" evidence="6">
    <location>
        <begin position="46"/>
        <end position="208"/>
    </location>
</feature>
<evidence type="ECO:0000259" key="5">
    <source>
        <dbReference type="Pfam" id="PF01055"/>
    </source>
</evidence>
<comment type="similarity">
    <text evidence="1 4">Belongs to the glycosyl hydrolase 31 family.</text>
</comment>
<dbReference type="RefSeq" id="WP_081156237.1">
    <property type="nucleotide sequence ID" value="NZ_LVYD01000124.1"/>
</dbReference>
<dbReference type="Gene3D" id="3.20.20.80">
    <property type="entry name" value="Glycosidases"/>
    <property type="match status" value="1"/>
</dbReference>
<dbReference type="InterPro" id="IPR011013">
    <property type="entry name" value="Gal_mutarotase_sf_dom"/>
</dbReference>
<dbReference type="STRING" id="1703345.A3860_12005"/>
<dbReference type="CDD" id="cd14752">
    <property type="entry name" value="GH31_N"/>
    <property type="match status" value="1"/>
</dbReference>
<evidence type="ECO:0000256" key="3">
    <source>
        <dbReference type="ARBA" id="ARBA00023295"/>
    </source>
</evidence>
<evidence type="ECO:0000259" key="7">
    <source>
        <dbReference type="Pfam" id="PF17137"/>
    </source>
</evidence>
<evidence type="ECO:0000256" key="1">
    <source>
        <dbReference type="ARBA" id="ARBA00007806"/>
    </source>
</evidence>